<evidence type="ECO:0000313" key="3">
    <source>
        <dbReference type="Proteomes" id="UP000231157"/>
    </source>
</evidence>
<organism evidence="2 3">
    <name type="scientific">Candidatus Harrisonbacteria bacterium CG10_big_fil_rev_8_21_14_0_10_40_38</name>
    <dbReference type="NCBI Taxonomy" id="1974583"/>
    <lineage>
        <taxon>Bacteria</taxon>
        <taxon>Candidatus Harrisoniibacteriota</taxon>
    </lineage>
</organism>
<protein>
    <recommendedName>
        <fullName evidence="4">Translation elongation factor-like protein</fullName>
    </recommendedName>
</protein>
<feature type="region of interest" description="Disordered" evidence="1">
    <location>
        <begin position="14"/>
        <end position="65"/>
    </location>
</feature>
<dbReference type="Proteomes" id="UP000231157">
    <property type="component" value="Unassembled WGS sequence"/>
</dbReference>
<sequence>MRKKSILVKNMKTKKKTIKKKTVTSKRKPLKAKVSKTKKVVKKKIAPKKSIRSKKVKSKTGKKLSTVGKMKVKKASAVLKPIGLVTHYYDKIGVAIVSFNKAVSSGISVRFKGSTTDFLQTISSMQLNYKSVTRAPKSKEIGVKVKNRVREGDFLFTA</sequence>
<evidence type="ECO:0008006" key="4">
    <source>
        <dbReference type="Google" id="ProtNLM"/>
    </source>
</evidence>
<name>A0A2H0URH6_9BACT</name>
<evidence type="ECO:0000256" key="1">
    <source>
        <dbReference type="SAM" id="MobiDB-lite"/>
    </source>
</evidence>
<gene>
    <name evidence="2" type="ORF">COU07_03855</name>
</gene>
<dbReference type="EMBL" id="PFAZ01000009">
    <property type="protein sequence ID" value="PIR88997.1"/>
    <property type="molecule type" value="Genomic_DNA"/>
</dbReference>
<feature type="compositionally biased region" description="Basic residues" evidence="1">
    <location>
        <begin position="14"/>
        <end position="62"/>
    </location>
</feature>
<evidence type="ECO:0000313" key="2">
    <source>
        <dbReference type="EMBL" id="PIR88997.1"/>
    </source>
</evidence>
<proteinExistence type="predicted"/>
<accession>A0A2H0URH6</accession>
<reference evidence="3" key="1">
    <citation type="submission" date="2017-09" db="EMBL/GenBank/DDBJ databases">
        <title>Depth-based differentiation of microbial function through sediment-hosted aquifers and enrichment of novel symbionts in the deep terrestrial subsurface.</title>
        <authorList>
            <person name="Probst A.J."/>
            <person name="Ladd B."/>
            <person name="Jarett J.K."/>
            <person name="Geller-Mcgrath D.E."/>
            <person name="Sieber C.M.K."/>
            <person name="Emerson J.B."/>
            <person name="Anantharaman K."/>
            <person name="Thomas B.C."/>
            <person name="Malmstrom R."/>
            <person name="Stieglmeier M."/>
            <person name="Klingl A."/>
            <person name="Woyke T."/>
            <person name="Ryan C.M."/>
            <person name="Banfield J.F."/>
        </authorList>
    </citation>
    <scope>NUCLEOTIDE SEQUENCE [LARGE SCALE GENOMIC DNA]</scope>
</reference>
<dbReference type="AlphaFoldDB" id="A0A2H0URH6"/>
<comment type="caution">
    <text evidence="2">The sequence shown here is derived from an EMBL/GenBank/DDBJ whole genome shotgun (WGS) entry which is preliminary data.</text>
</comment>